<comment type="PTM">
    <text evidence="1">The conversion to 3-oxoalanine (also known as C-formylglycine, FGly), of a serine or cysteine residue in prokaryotes and of a cysteine residue in eukaryotes, is critical for catalytic activity.</text>
</comment>
<dbReference type="InterPro" id="IPR000917">
    <property type="entry name" value="Sulfatase_N"/>
</dbReference>
<keyword evidence="2" id="KW-1133">Transmembrane helix</keyword>
<keyword evidence="2" id="KW-0812">Transmembrane</keyword>
<feature type="transmembrane region" description="Helical" evidence="2">
    <location>
        <begin position="7"/>
        <end position="25"/>
    </location>
</feature>
<dbReference type="SUPFAM" id="SSF53649">
    <property type="entry name" value="Alkaline phosphatase-like"/>
    <property type="match status" value="1"/>
</dbReference>
<dbReference type="CDD" id="cd16148">
    <property type="entry name" value="sulfatase_like"/>
    <property type="match status" value="1"/>
</dbReference>
<reference evidence="4 5" key="1">
    <citation type="submission" date="2016-07" db="EMBL/GenBank/DDBJ databases">
        <title>Draft genome of Scalindua rubra, obtained from a brine-seawater interface in the Red Sea, sheds light on salt adaptation in anammox bacteria.</title>
        <authorList>
            <person name="Speth D.R."/>
            <person name="Lagkouvardos I."/>
            <person name="Wang Y."/>
            <person name="Qian P.-Y."/>
            <person name="Dutilh B.E."/>
            <person name="Jetten M.S."/>
        </authorList>
    </citation>
    <scope>NUCLEOTIDE SEQUENCE [LARGE SCALE GENOMIC DNA]</scope>
    <source>
        <strain evidence="4">BSI-1</strain>
    </source>
</reference>
<gene>
    <name evidence="4" type="ORF">SCARUB_02473</name>
</gene>
<feature type="domain" description="Sulfatase N-terminal" evidence="3">
    <location>
        <begin position="37"/>
        <end position="283"/>
    </location>
</feature>
<keyword evidence="2" id="KW-0472">Membrane</keyword>
<sequence length="305" mass="35657">MSFLKTCFCRFIFIILFSGITYFNISCSQKPYHTTSVILITFDSLRADSLSCYGYKRRTSYHIDQIASESFLFQNTFSQTYFSGPSISSILTSLYPISHGVIRNSISLDDKHVTLQEILKSYGYDTAAIVNVSLLGHDFNYQQGFKIFNYVKGYPVKDEDSGEWYNSVFKNAAQLLKLQENNKFFLWIHCNYTHASYKPPEKYRDLFAKDVNIDKKYLHYRELIEAWNAEMLNKEDVDYARSQYDAEIVHADELFGQFIEELKEYDLLENIILVVTADHGEAFNFLKGRFGMVNTFMMRSFVCHY</sequence>
<dbReference type="InterPro" id="IPR052701">
    <property type="entry name" value="GAG_Ulvan_Degrading_Sulfatases"/>
</dbReference>
<evidence type="ECO:0000313" key="4">
    <source>
        <dbReference type="EMBL" id="ODS32406.1"/>
    </source>
</evidence>
<dbReference type="Proteomes" id="UP000094056">
    <property type="component" value="Unassembled WGS sequence"/>
</dbReference>
<accession>A0A1E3X9U0</accession>
<name>A0A1E3X9U0_9BACT</name>
<evidence type="ECO:0000256" key="2">
    <source>
        <dbReference type="SAM" id="Phobius"/>
    </source>
</evidence>
<dbReference type="InterPro" id="IPR017850">
    <property type="entry name" value="Alkaline_phosphatase_core_sf"/>
</dbReference>
<dbReference type="AlphaFoldDB" id="A0A1E3X9U0"/>
<dbReference type="Pfam" id="PF00884">
    <property type="entry name" value="Sulfatase"/>
    <property type="match status" value="1"/>
</dbReference>
<evidence type="ECO:0000256" key="1">
    <source>
        <dbReference type="PIRSR" id="PIRSR600917-52"/>
    </source>
</evidence>
<comment type="caution">
    <text evidence="4">The sequence shown here is derived from an EMBL/GenBank/DDBJ whole genome shotgun (WGS) entry which is preliminary data.</text>
</comment>
<evidence type="ECO:0000313" key="5">
    <source>
        <dbReference type="Proteomes" id="UP000094056"/>
    </source>
</evidence>
<organism evidence="4 5">
    <name type="scientific">Candidatus Scalindua rubra</name>
    <dbReference type="NCBI Taxonomy" id="1872076"/>
    <lineage>
        <taxon>Bacteria</taxon>
        <taxon>Pseudomonadati</taxon>
        <taxon>Planctomycetota</taxon>
        <taxon>Candidatus Brocadiia</taxon>
        <taxon>Candidatus Brocadiales</taxon>
        <taxon>Candidatus Scalinduaceae</taxon>
        <taxon>Candidatus Scalindua</taxon>
    </lineage>
</organism>
<dbReference type="EMBL" id="MAYW01000064">
    <property type="protein sequence ID" value="ODS32406.1"/>
    <property type="molecule type" value="Genomic_DNA"/>
</dbReference>
<dbReference type="PANTHER" id="PTHR43751">
    <property type="entry name" value="SULFATASE"/>
    <property type="match status" value="1"/>
</dbReference>
<dbReference type="Gene3D" id="3.40.720.10">
    <property type="entry name" value="Alkaline Phosphatase, subunit A"/>
    <property type="match status" value="1"/>
</dbReference>
<proteinExistence type="predicted"/>
<protein>
    <recommendedName>
        <fullName evidence="3">Sulfatase N-terminal domain-containing protein</fullName>
    </recommendedName>
</protein>
<dbReference type="PANTHER" id="PTHR43751:SF3">
    <property type="entry name" value="SULFATASE N-TERMINAL DOMAIN-CONTAINING PROTEIN"/>
    <property type="match status" value="1"/>
</dbReference>
<feature type="modified residue" description="3-oxoalanine (Ser)" evidence="1">
    <location>
        <position position="83"/>
    </location>
</feature>
<evidence type="ECO:0000259" key="3">
    <source>
        <dbReference type="Pfam" id="PF00884"/>
    </source>
</evidence>